<dbReference type="GO" id="GO:0003700">
    <property type="term" value="F:DNA-binding transcription factor activity"/>
    <property type="evidence" value="ECO:0007669"/>
    <property type="project" value="InterPro"/>
</dbReference>
<feature type="compositionally biased region" description="Polar residues" evidence="4">
    <location>
        <begin position="716"/>
        <end position="729"/>
    </location>
</feature>
<feature type="compositionally biased region" description="Basic and acidic residues" evidence="4">
    <location>
        <begin position="463"/>
        <end position="473"/>
    </location>
</feature>
<dbReference type="AlphaFoldDB" id="A0AAV5LFB1"/>
<reference evidence="6 7" key="1">
    <citation type="journal article" date="2021" name="Commun. Biol.">
        <title>The genome of Shorea leprosula (Dipterocarpaceae) highlights the ecological relevance of drought in aseasonal tropical rainforests.</title>
        <authorList>
            <person name="Ng K.K.S."/>
            <person name="Kobayashi M.J."/>
            <person name="Fawcett J.A."/>
            <person name="Hatakeyama M."/>
            <person name="Paape T."/>
            <person name="Ng C.H."/>
            <person name="Ang C.C."/>
            <person name="Tnah L.H."/>
            <person name="Lee C.T."/>
            <person name="Nishiyama T."/>
            <person name="Sese J."/>
            <person name="O'Brien M.J."/>
            <person name="Copetti D."/>
            <person name="Mohd Noor M.I."/>
            <person name="Ong R.C."/>
            <person name="Putra M."/>
            <person name="Sireger I.Z."/>
            <person name="Indrioko S."/>
            <person name="Kosugi Y."/>
            <person name="Izuno A."/>
            <person name="Isagi Y."/>
            <person name="Lee S.L."/>
            <person name="Shimizu K.K."/>
        </authorList>
    </citation>
    <scope>NUCLEOTIDE SEQUENCE [LARGE SCALE GENOMIC DNA]</scope>
    <source>
        <strain evidence="6">214</strain>
    </source>
</reference>
<name>A0AAV5LFB1_9ROSI</name>
<dbReference type="Proteomes" id="UP001054252">
    <property type="component" value="Unassembled WGS sequence"/>
</dbReference>
<proteinExistence type="inferred from homology"/>
<dbReference type="InterPro" id="IPR005172">
    <property type="entry name" value="CRC"/>
</dbReference>
<feature type="region of interest" description="Disordered" evidence="4">
    <location>
        <begin position="1"/>
        <end position="21"/>
    </location>
</feature>
<feature type="compositionally biased region" description="Low complexity" evidence="4">
    <location>
        <begin position="10"/>
        <end position="21"/>
    </location>
</feature>
<dbReference type="InterPro" id="IPR044522">
    <property type="entry name" value="TSO1-like"/>
</dbReference>
<comment type="caution">
    <text evidence="6">The sequence shown here is derived from an EMBL/GenBank/DDBJ whole genome shotgun (WGS) entry which is preliminary data.</text>
</comment>
<feature type="region of interest" description="Disordered" evidence="4">
    <location>
        <begin position="463"/>
        <end position="486"/>
    </location>
</feature>
<evidence type="ECO:0000313" key="6">
    <source>
        <dbReference type="EMBL" id="GKV35807.1"/>
    </source>
</evidence>
<comment type="similarity">
    <text evidence="2">Belongs to the lin-54 family.</text>
</comment>
<evidence type="ECO:0000259" key="5">
    <source>
        <dbReference type="PROSITE" id="PS51634"/>
    </source>
</evidence>
<dbReference type="PANTHER" id="PTHR46159">
    <property type="entry name" value="PROTEIN TESMIN/TSO1-LIKE CXC 2"/>
    <property type="match status" value="1"/>
</dbReference>
<dbReference type="SMART" id="SM01114">
    <property type="entry name" value="CXC"/>
    <property type="match status" value="2"/>
</dbReference>
<feature type="region of interest" description="Disordered" evidence="4">
    <location>
        <begin position="688"/>
        <end position="792"/>
    </location>
</feature>
<evidence type="ECO:0000313" key="7">
    <source>
        <dbReference type="Proteomes" id="UP001054252"/>
    </source>
</evidence>
<dbReference type="PROSITE" id="PS51634">
    <property type="entry name" value="CRC"/>
    <property type="match status" value="1"/>
</dbReference>
<feature type="domain" description="CRC" evidence="5">
    <location>
        <begin position="494"/>
        <end position="621"/>
    </location>
</feature>
<evidence type="ECO:0000256" key="3">
    <source>
        <dbReference type="ARBA" id="ARBA00023242"/>
    </source>
</evidence>
<evidence type="ECO:0000256" key="2">
    <source>
        <dbReference type="ARBA" id="ARBA00007267"/>
    </source>
</evidence>
<feature type="compositionally biased region" description="Polar residues" evidence="4">
    <location>
        <begin position="771"/>
        <end position="785"/>
    </location>
</feature>
<accession>A0AAV5LFB1</accession>
<dbReference type="PANTHER" id="PTHR46159:SF18">
    <property type="entry name" value="CRC DOMAIN-CONTAINING PROTEIN"/>
    <property type="match status" value="1"/>
</dbReference>
<keyword evidence="7" id="KW-1185">Reference proteome</keyword>
<comment type="subcellular location">
    <subcellularLocation>
        <location evidence="1">Nucleus</location>
    </subcellularLocation>
</comment>
<gene>
    <name evidence="6" type="ORF">SLEP1_g44019</name>
</gene>
<dbReference type="InterPro" id="IPR033467">
    <property type="entry name" value="Tesmin/TSO1-like_CXC"/>
</dbReference>
<dbReference type="GO" id="GO:0005634">
    <property type="term" value="C:nucleus"/>
    <property type="evidence" value="ECO:0007669"/>
    <property type="project" value="UniProtKB-SubCell"/>
</dbReference>
<evidence type="ECO:0000256" key="1">
    <source>
        <dbReference type="ARBA" id="ARBA00004123"/>
    </source>
</evidence>
<dbReference type="Pfam" id="PF03638">
    <property type="entry name" value="TCR"/>
    <property type="match status" value="2"/>
</dbReference>
<dbReference type="EMBL" id="BPVZ01000113">
    <property type="protein sequence ID" value="GKV35807.1"/>
    <property type="molecule type" value="Genomic_DNA"/>
</dbReference>
<sequence>MDSPEGDRIPVSASTASSPAVQESPFFSFASSLSPIKSVKAARYTTRFSETSFPSTPSVFKSPHPDLQRETTFLKRDETFSLPSETENEISLHTYGQVDPQLNSGLIPCSQKEVQSGSPSGCVDQYLTDPAEVEIKDDAKGCVKPTAADSSQLLQRVFTGSEVTTEKDNADGSNAVVRAQTLPDLAEKNWPSESLNLIQTSDEKAHDETYDEYLEFMSKRAEDHAESNMLLEHLGEDLNAGGQHSECDDSCPHKSQTESCRPISEGFAEVAHSQRGIRRHLQFEAERASCSSATLNQNSSSNMEISVPYNIQPQGSGQAISCTKTVAFQMPFFPSDKDKSTEHGGNMVISAPIQSGIGLHLNSIGRSVSVDSDITVSKKLGSYSSSLEEKLVPGRSHNFAEDLSVISVPTIKEILDTGNYNHQEAQAFVASTEGLLPDNMASFHSLPLSCLDQQAPLCEEKMTGPQDADKFEEPGQNSPKRNRKRAKSTSETEGCKRCNCKRSRCLKLYCECFAAGVYCIDSCACENCFNKPEYVDKVLETREQIELRNPLAFAPKIVKHANDSPAYAVEEGNRTTPSSARHKRGCNCKKSKCLKKYCECYQSKVGCSDGCRCEGCNNSFGKKPESKFPKMERWKNLSHEKQDSAETVNDGIKTRTRNQFSPIWEGLADVSHITPSLQLKDRLHEHSSPFVSKASHEVGSGSSDMAGIDTPDLLKDNSSPTEGFQASSPKQKRVSPPQHGSQRLSSGTTQGLRSGRKFILQAVPSFPPLTPYSNTKIKINQSDNQDSVHHDQ</sequence>
<evidence type="ECO:0000256" key="4">
    <source>
        <dbReference type="SAM" id="MobiDB-lite"/>
    </source>
</evidence>
<keyword evidence="3" id="KW-0539">Nucleus</keyword>
<feature type="compositionally biased region" description="Polar residues" evidence="4">
    <location>
        <begin position="738"/>
        <end position="752"/>
    </location>
</feature>
<protein>
    <recommendedName>
        <fullName evidence="5">CRC domain-containing protein</fullName>
    </recommendedName>
</protein>
<organism evidence="6 7">
    <name type="scientific">Rubroshorea leprosula</name>
    <dbReference type="NCBI Taxonomy" id="152421"/>
    <lineage>
        <taxon>Eukaryota</taxon>
        <taxon>Viridiplantae</taxon>
        <taxon>Streptophyta</taxon>
        <taxon>Embryophyta</taxon>
        <taxon>Tracheophyta</taxon>
        <taxon>Spermatophyta</taxon>
        <taxon>Magnoliopsida</taxon>
        <taxon>eudicotyledons</taxon>
        <taxon>Gunneridae</taxon>
        <taxon>Pentapetalae</taxon>
        <taxon>rosids</taxon>
        <taxon>malvids</taxon>
        <taxon>Malvales</taxon>
        <taxon>Dipterocarpaceae</taxon>
        <taxon>Rubroshorea</taxon>
    </lineage>
</organism>